<sequence>MRSDGAPFRCQACSKTFARREHLRRHEQAHAGSPSPSNQCTTCGKYFSRRDALLRHRSLHVASPSFGGPRSRAATNRIKRACARCSRQKLKCDGQVPCGRCGAKGHPCSYPDSPAAQSATSSSHP</sequence>
<feature type="non-terminal residue" evidence="11">
    <location>
        <position position="125"/>
    </location>
</feature>
<dbReference type="SMART" id="SM00355">
    <property type="entry name" value="ZnF_C2H2"/>
    <property type="match status" value="2"/>
</dbReference>
<dbReference type="GO" id="GO:0008270">
    <property type="term" value="F:zinc ion binding"/>
    <property type="evidence" value="ECO:0007669"/>
    <property type="project" value="UniProtKB-KW"/>
</dbReference>
<dbReference type="RefSeq" id="XP_025374500.1">
    <property type="nucleotide sequence ID" value="XM_025518983.1"/>
</dbReference>
<evidence type="ECO:0000256" key="3">
    <source>
        <dbReference type="ARBA" id="ARBA00022833"/>
    </source>
</evidence>
<dbReference type="SUPFAM" id="SSF57667">
    <property type="entry name" value="beta-beta-alpha zinc fingers"/>
    <property type="match status" value="1"/>
</dbReference>
<keyword evidence="3" id="KW-0862">Zinc</keyword>
<dbReference type="GO" id="GO:0000981">
    <property type="term" value="F:DNA-binding transcription factor activity, RNA polymerase II-specific"/>
    <property type="evidence" value="ECO:0007669"/>
    <property type="project" value="InterPro"/>
</dbReference>
<dbReference type="PROSITE" id="PS50048">
    <property type="entry name" value="ZN2_CY6_FUNGAL_2"/>
    <property type="match status" value="1"/>
</dbReference>
<dbReference type="Pfam" id="PF00096">
    <property type="entry name" value="zf-C2H2"/>
    <property type="match status" value="2"/>
</dbReference>
<evidence type="ECO:0000256" key="5">
    <source>
        <dbReference type="ARBA" id="ARBA00023163"/>
    </source>
</evidence>
<evidence type="ECO:0000256" key="4">
    <source>
        <dbReference type="ARBA" id="ARBA00023015"/>
    </source>
</evidence>
<dbReference type="CDD" id="cd00067">
    <property type="entry name" value="GAL4"/>
    <property type="match status" value="1"/>
</dbReference>
<evidence type="ECO:0000256" key="6">
    <source>
        <dbReference type="ARBA" id="ARBA00023242"/>
    </source>
</evidence>
<dbReference type="PANTHER" id="PTHR47660">
    <property type="entry name" value="TRANSCRIPTION FACTOR WITH C2H2 AND ZN(2)-CYS(6) DNA BINDING DOMAIN (EUROFUNG)-RELATED-RELATED"/>
    <property type="match status" value="1"/>
</dbReference>
<feature type="domain" description="C2H2-type" evidence="10">
    <location>
        <begin position="38"/>
        <end position="65"/>
    </location>
</feature>
<dbReference type="PROSITE" id="PS00463">
    <property type="entry name" value="ZN2_CY6_FUNGAL_1"/>
    <property type="match status" value="1"/>
</dbReference>
<dbReference type="STRING" id="215250.A0A316YDM9"/>
<evidence type="ECO:0000256" key="7">
    <source>
        <dbReference type="PROSITE-ProRule" id="PRU00042"/>
    </source>
</evidence>
<dbReference type="InterPro" id="IPR013087">
    <property type="entry name" value="Znf_C2H2_type"/>
</dbReference>
<dbReference type="InterPro" id="IPR036864">
    <property type="entry name" value="Zn2-C6_fun-type_DNA-bd_sf"/>
</dbReference>
<accession>A0A316YDM9</accession>
<evidence type="ECO:0000256" key="1">
    <source>
        <dbReference type="ARBA" id="ARBA00022723"/>
    </source>
</evidence>
<evidence type="ECO:0000256" key="2">
    <source>
        <dbReference type="ARBA" id="ARBA00022771"/>
    </source>
</evidence>
<evidence type="ECO:0000256" key="8">
    <source>
        <dbReference type="SAM" id="MobiDB-lite"/>
    </source>
</evidence>
<keyword evidence="12" id="KW-1185">Reference proteome</keyword>
<keyword evidence="4" id="KW-0805">Transcription regulation</keyword>
<dbReference type="PROSITE" id="PS00028">
    <property type="entry name" value="ZINC_FINGER_C2H2_1"/>
    <property type="match status" value="2"/>
</dbReference>
<protein>
    <submittedName>
        <fullName evidence="11">Uncharacterized protein</fullName>
    </submittedName>
</protein>
<name>A0A316YDM9_9BASI</name>
<dbReference type="InterPro" id="IPR036236">
    <property type="entry name" value="Znf_C2H2_sf"/>
</dbReference>
<feature type="region of interest" description="Disordered" evidence="8">
    <location>
        <begin position="21"/>
        <end position="40"/>
    </location>
</feature>
<dbReference type="OrthoDB" id="654211at2759"/>
<keyword evidence="1" id="KW-0479">Metal-binding</keyword>
<keyword evidence="6" id="KW-0539">Nucleus</keyword>
<dbReference type="EMBL" id="KZ819640">
    <property type="protein sequence ID" value="PWN87302.1"/>
    <property type="molecule type" value="Genomic_DNA"/>
</dbReference>
<evidence type="ECO:0000313" key="11">
    <source>
        <dbReference type="EMBL" id="PWN87302.1"/>
    </source>
</evidence>
<keyword evidence="2 7" id="KW-0863">Zinc-finger</keyword>
<dbReference type="FunFam" id="3.30.160.60:FF:000065">
    <property type="entry name" value="B-cell CLL/lymphoma 6, member B"/>
    <property type="match status" value="1"/>
</dbReference>
<dbReference type="InParanoid" id="A0A316YDM9"/>
<organism evidence="11 12">
    <name type="scientific">Acaromyces ingoldii</name>
    <dbReference type="NCBI Taxonomy" id="215250"/>
    <lineage>
        <taxon>Eukaryota</taxon>
        <taxon>Fungi</taxon>
        <taxon>Dikarya</taxon>
        <taxon>Basidiomycota</taxon>
        <taxon>Ustilaginomycotina</taxon>
        <taxon>Exobasidiomycetes</taxon>
        <taxon>Exobasidiales</taxon>
        <taxon>Cryptobasidiaceae</taxon>
        <taxon>Acaromyces</taxon>
    </lineage>
</organism>
<dbReference type="Gene3D" id="3.30.160.60">
    <property type="entry name" value="Classic Zinc Finger"/>
    <property type="match status" value="2"/>
</dbReference>
<reference evidence="11 12" key="1">
    <citation type="journal article" date="2018" name="Mol. Biol. Evol.">
        <title>Broad Genomic Sampling Reveals a Smut Pathogenic Ancestry of the Fungal Clade Ustilaginomycotina.</title>
        <authorList>
            <person name="Kijpornyongpan T."/>
            <person name="Mondo S.J."/>
            <person name="Barry K."/>
            <person name="Sandor L."/>
            <person name="Lee J."/>
            <person name="Lipzen A."/>
            <person name="Pangilinan J."/>
            <person name="LaButti K."/>
            <person name="Hainaut M."/>
            <person name="Henrissat B."/>
            <person name="Grigoriev I.V."/>
            <person name="Spatafora J.W."/>
            <person name="Aime M.C."/>
        </authorList>
    </citation>
    <scope>NUCLEOTIDE SEQUENCE [LARGE SCALE GENOMIC DNA]</scope>
    <source>
        <strain evidence="11 12">MCA 4198</strain>
    </source>
</reference>
<dbReference type="PANTHER" id="PTHR47660:SF2">
    <property type="entry name" value="TRANSCRIPTION FACTOR WITH C2H2 AND ZN(2)-CYS(6) DNA BINDING DOMAIN (EUROFUNG)"/>
    <property type="match status" value="1"/>
</dbReference>
<dbReference type="GeneID" id="37040899"/>
<evidence type="ECO:0000259" key="10">
    <source>
        <dbReference type="PROSITE" id="PS50157"/>
    </source>
</evidence>
<dbReference type="Proteomes" id="UP000245768">
    <property type="component" value="Unassembled WGS sequence"/>
</dbReference>
<gene>
    <name evidence="11" type="ORF">FA10DRAFT_234468</name>
</gene>
<dbReference type="AlphaFoldDB" id="A0A316YDM9"/>
<dbReference type="Pfam" id="PF00172">
    <property type="entry name" value="Zn_clus"/>
    <property type="match status" value="1"/>
</dbReference>
<dbReference type="SMART" id="SM00066">
    <property type="entry name" value="GAL4"/>
    <property type="match status" value="1"/>
</dbReference>
<dbReference type="Gene3D" id="4.10.240.10">
    <property type="entry name" value="Zn(2)-C6 fungal-type DNA-binding domain"/>
    <property type="match status" value="1"/>
</dbReference>
<proteinExistence type="predicted"/>
<dbReference type="SUPFAM" id="SSF57701">
    <property type="entry name" value="Zn2/Cys6 DNA-binding domain"/>
    <property type="match status" value="1"/>
</dbReference>
<feature type="domain" description="C2H2-type" evidence="10">
    <location>
        <begin position="8"/>
        <end position="35"/>
    </location>
</feature>
<dbReference type="PROSITE" id="PS50157">
    <property type="entry name" value="ZINC_FINGER_C2H2_2"/>
    <property type="match status" value="2"/>
</dbReference>
<dbReference type="InterPro" id="IPR001138">
    <property type="entry name" value="Zn2Cys6_DnaBD"/>
</dbReference>
<evidence type="ECO:0000259" key="9">
    <source>
        <dbReference type="PROSITE" id="PS50048"/>
    </source>
</evidence>
<keyword evidence="5" id="KW-0804">Transcription</keyword>
<evidence type="ECO:0000313" key="12">
    <source>
        <dbReference type="Proteomes" id="UP000245768"/>
    </source>
</evidence>
<feature type="domain" description="Zn(2)-C6 fungal-type" evidence="9">
    <location>
        <begin position="81"/>
        <end position="110"/>
    </location>
</feature>